<dbReference type="EMBL" id="JAJEPX010000005">
    <property type="protein sequence ID" value="MCC2176092.1"/>
    <property type="molecule type" value="Genomic_DNA"/>
</dbReference>
<evidence type="ECO:0000313" key="9">
    <source>
        <dbReference type="Proteomes" id="UP001298753"/>
    </source>
</evidence>
<dbReference type="InterPro" id="IPR050188">
    <property type="entry name" value="RluA_PseudoU_synthase"/>
</dbReference>
<dbReference type="CDD" id="cd00165">
    <property type="entry name" value="S4"/>
    <property type="match status" value="1"/>
</dbReference>
<evidence type="ECO:0000259" key="7">
    <source>
        <dbReference type="Pfam" id="PF00849"/>
    </source>
</evidence>
<feature type="active site" evidence="4">
    <location>
        <position position="147"/>
    </location>
</feature>
<dbReference type="GO" id="GO:0140098">
    <property type="term" value="F:catalytic activity, acting on RNA"/>
    <property type="evidence" value="ECO:0007669"/>
    <property type="project" value="UniProtKB-ARBA"/>
</dbReference>
<dbReference type="RefSeq" id="WP_110436147.1">
    <property type="nucleotide sequence ID" value="NZ_DBEZDI010000012.1"/>
</dbReference>
<comment type="caution">
    <text evidence="8">The sequence shown here is derived from an EMBL/GenBank/DDBJ whole genome shotgun (WGS) entry which is preliminary data.</text>
</comment>
<sequence>MREYYITKNDSGQRLNKFLEKAVPLLSGGMMHKYLRLKRIKVNNKRTEAAYKLAEGDSVQLYLNDEYFDAPKEEEAFRRIKTPRVRVVYEDEHILLADKAPGMVVHADEHGDTDTLIAHIQAYLFQSGAWNPDDAASFAPALCNRIDRNTGGIVIAAKTAEALRILNDKIKDREMEKRYLCIVHGRPKPPEGLIENYLRRDEKRKQVTLHRTRVPGAKTARTRYRTLTSHGRLSLVECELLTGRTHQIRAHMASIGCPLLGDGKYGTNELNRPYGETGQALYAYSLTFRFAQDAGALQYLNGKTFKVKDIPFVKKYFPNFKP</sequence>
<keyword evidence="9" id="KW-1185">Reference proteome</keyword>
<accession>A0AAW4VX81</accession>
<evidence type="ECO:0000256" key="6">
    <source>
        <dbReference type="RuleBase" id="RU362028"/>
    </source>
</evidence>
<protein>
    <recommendedName>
        <fullName evidence="6">Pseudouridine synthase</fullName>
        <ecNumber evidence="6">5.4.99.-</ecNumber>
    </recommendedName>
</protein>
<evidence type="ECO:0000313" key="8">
    <source>
        <dbReference type="EMBL" id="MCC2176092.1"/>
    </source>
</evidence>
<reference evidence="8 9" key="1">
    <citation type="submission" date="2021-10" db="EMBL/GenBank/DDBJ databases">
        <title>Anaerobic single-cell dispensing facilitates the cultivation of human gut bacteria.</title>
        <authorList>
            <person name="Afrizal A."/>
        </authorList>
    </citation>
    <scope>NUCLEOTIDE SEQUENCE [LARGE SCALE GENOMIC DNA]</scope>
    <source>
        <strain evidence="8 9">CLA-AA-H270</strain>
    </source>
</reference>
<evidence type="ECO:0000256" key="5">
    <source>
        <dbReference type="PROSITE-ProRule" id="PRU00182"/>
    </source>
</evidence>
<dbReference type="PROSITE" id="PS50889">
    <property type="entry name" value="S4"/>
    <property type="match status" value="1"/>
</dbReference>
<keyword evidence="3 6" id="KW-0413">Isomerase</keyword>
<dbReference type="CDD" id="cd02869">
    <property type="entry name" value="PseudoU_synth_RluA_like"/>
    <property type="match status" value="1"/>
</dbReference>
<dbReference type="NCBIfam" id="TIGR00005">
    <property type="entry name" value="rluA_subfam"/>
    <property type="match status" value="1"/>
</dbReference>
<dbReference type="Gene3D" id="3.30.2350.10">
    <property type="entry name" value="Pseudouridine synthase"/>
    <property type="match status" value="1"/>
</dbReference>
<dbReference type="Pfam" id="PF00849">
    <property type="entry name" value="PseudoU_synth_2"/>
    <property type="match status" value="1"/>
</dbReference>
<comment type="function">
    <text evidence="6">Responsible for synthesis of pseudouridine from uracil.</text>
</comment>
<name>A0AAW4VX81_9FIRM</name>
<dbReference type="GO" id="GO:0003723">
    <property type="term" value="F:RNA binding"/>
    <property type="evidence" value="ECO:0007669"/>
    <property type="project" value="UniProtKB-KW"/>
</dbReference>
<gene>
    <name evidence="8" type="ORF">LKD22_02930</name>
</gene>
<dbReference type="InterPro" id="IPR006145">
    <property type="entry name" value="PsdUridine_synth_RsuA/RluA"/>
</dbReference>
<evidence type="ECO:0000256" key="4">
    <source>
        <dbReference type="PIRSR" id="PIRSR606225-1"/>
    </source>
</evidence>
<evidence type="ECO:0000256" key="1">
    <source>
        <dbReference type="ARBA" id="ARBA00000073"/>
    </source>
</evidence>
<feature type="domain" description="Pseudouridine synthase RsuA/RluA-like" evidence="7">
    <location>
        <begin position="93"/>
        <end position="254"/>
    </location>
</feature>
<dbReference type="GeneID" id="98660926"/>
<proteinExistence type="inferred from homology"/>
<dbReference type="SUPFAM" id="SSF55120">
    <property type="entry name" value="Pseudouridine synthase"/>
    <property type="match status" value="1"/>
</dbReference>
<evidence type="ECO:0000256" key="2">
    <source>
        <dbReference type="ARBA" id="ARBA00010876"/>
    </source>
</evidence>
<comment type="similarity">
    <text evidence="2 6">Belongs to the pseudouridine synthase RluA family.</text>
</comment>
<dbReference type="PANTHER" id="PTHR21600">
    <property type="entry name" value="MITOCHONDRIAL RNA PSEUDOURIDINE SYNTHASE"/>
    <property type="match status" value="1"/>
</dbReference>
<dbReference type="AlphaFoldDB" id="A0AAW4VX81"/>
<dbReference type="GO" id="GO:0009982">
    <property type="term" value="F:pseudouridine synthase activity"/>
    <property type="evidence" value="ECO:0007669"/>
    <property type="project" value="InterPro"/>
</dbReference>
<dbReference type="GO" id="GO:0006396">
    <property type="term" value="P:RNA processing"/>
    <property type="evidence" value="ECO:0007669"/>
    <property type="project" value="UniProtKB-ARBA"/>
</dbReference>
<dbReference type="InterPro" id="IPR036986">
    <property type="entry name" value="S4_RNA-bd_sf"/>
</dbReference>
<dbReference type="Proteomes" id="UP001298753">
    <property type="component" value="Unassembled WGS sequence"/>
</dbReference>
<dbReference type="SUPFAM" id="SSF55174">
    <property type="entry name" value="Alpha-L RNA-binding motif"/>
    <property type="match status" value="1"/>
</dbReference>
<dbReference type="GO" id="GO:0001522">
    <property type="term" value="P:pseudouridine synthesis"/>
    <property type="evidence" value="ECO:0007669"/>
    <property type="project" value="InterPro"/>
</dbReference>
<comment type="catalytic activity">
    <reaction evidence="1 6">
        <text>a uridine in RNA = a pseudouridine in RNA</text>
        <dbReference type="Rhea" id="RHEA:48348"/>
        <dbReference type="Rhea" id="RHEA-COMP:12068"/>
        <dbReference type="Rhea" id="RHEA-COMP:12069"/>
        <dbReference type="ChEBI" id="CHEBI:65314"/>
        <dbReference type="ChEBI" id="CHEBI:65315"/>
    </reaction>
</comment>
<dbReference type="Gene3D" id="3.10.290.10">
    <property type="entry name" value="RNA-binding S4 domain"/>
    <property type="match status" value="1"/>
</dbReference>
<organism evidence="8 9">
    <name type="scientific">Agathobaculum butyriciproducens</name>
    <dbReference type="NCBI Taxonomy" id="1628085"/>
    <lineage>
        <taxon>Bacteria</taxon>
        <taxon>Bacillati</taxon>
        <taxon>Bacillota</taxon>
        <taxon>Clostridia</taxon>
        <taxon>Eubacteriales</taxon>
        <taxon>Butyricicoccaceae</taxon>
        <taxon>Agathobaculum</taxon>
    </lineage>
</organism>
<dbReference type="InterPro" id="IPR006225">
    <property type="entry name" value="PsdUridine_synth_RluC/D"/>
</dbReference>
<keyword evidence="5" id="KW-0694">RNA-binding</keyword>
<dbReference type="InterPro" id="IPR020103">
    <property type="entry name" value="PsdUridine_synth_cat_dom_sf"/>
</dbReference>
<evidence type="ECO:0000256" key="3">
    <source>
        <dbReference type="ARBA" id="ARBA00023235"/>
    </source>
</evidence>
<dbReference type="EC" id="5.4.99.-" evidence="6"/>